<keyword evidence="2" id="KW-0521">NADP</keyword>
<evidence type="ECO:0000313" key="4">
    <source>
        <dbReference type="EMBL" id="AEO68240.1"/>
    </source>
</evidence>
<dbReference type="PRINTS" id="PR00081">
    <property type="entry name" value="GDHRDH"/>
</dbReference>
<dbReference type="Proteomes" id="UP000008181">
    <property type="component" value="Chromosome 3"/>
</dbReference>
<dbReference type="SUPFAM" id="SSF51735">
    <property type="entry name" value="NAD(P)-binding Rossmann-fold domains"/>
    <property type="match status" value="1"/>
</dbReference>
<keyword evidence="5" id="KW-1185">Reference proteome</keyword>
<evidence type="ECO:0008006" key="6">
    <source>
        <dbReference type="Google" id="ProtNLM"/>
    </source>
</evidence>
<evidence type="ECO:0000313" key="5">
    <source>
        <dbReference type="Proteomes" id="UP000008181"/>
    </source>
</evidence>
<organism evidence="4 5">
    <name type="scientific">Thermothielavioides terrestris (strain ATCC 38088 / NRRL 8126)</name>
    <name type="common">Thielavia terrestris</name>
    <dbReference type="NCBI Taxonomy" id="578455"/>
    <lineage>
        <taxon>Eukaryota</taxon>
        <taxon>Fungi</taxon>
        <taxon>Dikarya</taxon>
        <taxon>Ascomycota</taxon>
        <taxon>Pezizomycotina</taxon>
        <taxon>Sordariomycetes</taxon>
        <taxon>Sordariomycetidae</taxon>
        <taxon>Sordariales</taxon>
        <taxon>Chaetomiaceae</taxon>
        <taxon>Thermothielavioides</taxon>
        <taxon>Thermothielavioides terrestris</taxon>
    </lineage>
</organism>
<evidence type="ECO:0000256" key="3">
    <source>
        <dbReference type="ARBA" id="ARBA00023002"/>
    </source>
</evidence>
<sequence>MAAKPSLKSVWTQFFPPKPRFTEKNIPDDLTGKVSVVTGASSGMGKELSRVLYARNAKVYVACRSEPKANQAIAEIKKAAPQSKGELIFLELDLADLTKVKSCAEAFLARESKLHVLFNNAGVMVGPARPIPRTVQGYELALGVNCVGTFLLTKLLTPTLVATAKAEPPNTVRIVWPSSFGLLQFAPPERGVDMDNLDFHKPEDAITRYGISKCGVWLLAVECARRYKADGIVSVPMNPGNVQTSLARDQTIGLKLIAHTVVHKVMYGVYTQLYAGFFARHYHREGRLDPRLEFAPLRADLPKATKPEDEGGNGNAVKFWEWNEEQVKDYV</sequence>
<dbReference type="EMBL" id="CP003011">
    <property type="protein sequence ID" value="AEO68240.1"/>
    <property type="molecule type" value="Genomic_DNA"/>
</dbReference>
<comment type="similarity">
    <text evidence="1">Belongs to the short-chain dehydrogenases/reductases (SDR) family.</text>
</comment>
<gene>
    <name evidence="4" type="ORF">THITE_2145439</name>
</gene>
<dbReference type="PANTHER" id="PTHR24320:SF236">
    <property type="entry name" value="SHORT-CHAIN DEHYDROGENASE-RELATED"/>
    <property type="match status" value="1"/>
</dbReference>
<reference evidence="4 5" key="1">
    <citation type="journal article" date="2011" name="Nat. Biotechnol.">
        <title>Comparative genomic analysis of the thermophilic biomass-degrading fungi Myceliophthora thermophila and Thielavia terrestris.</title>
        <authorList>
            <person name="Berka R.M."/>
            <person name="Grigoriev I.V."/>
            <person name="Otillar R."/>
            <person name="Salamov A."/>
            <person name="Grimwood J."/>
            <person name="Reid I."/>
            <person name="Ishmael N."/>
            <person name="John T."/>
            <person name="Darmond C."/>
            <person name="Moisan M.-C."/>
            <person name="Henrissat B."/>
            <person name="Coutinho P.M."/>
            <person name="Lombard V."/>
            <person name="Natvig D.O."/>
            <person name="Lindquist E."/>
            <person name="Schmutz J."/>
            <person name="Lucas S."/>
            <person name="Harris P."/>
            <person name="Powlowski J."/>
            <person name="Bellemare A."/>
            <person name="Taylor D."/>
            <person name="Butler G."/>
            <person name="de Vries R.P."/>
            <person name="Allijn I.E."/>
            <person name="van den Brink J."/>
            <person name="Ushinsky S."/>
            <person name="Storms R."/>
            <person name="Powell A.J."/>
            <person name="Paulsen I.T."/>
            <person name="Elbourne L.D.H."/>
            <person name="Baker S.E."/>
            <person name="Magnuson J."/>
            <person name="LaBoissiere S."/>
            <person name="Clutterbuck A.J."/>
            <person name="Martinez D."/>
            <person name="Wogulis M."/>
            <person name="de Leon A.L."/>
            <person name="Rey M.W."/>
            <person name="Tsang A."/>
        </authorList>
    </citation>
    <scope>NUCLEOTIDE SEQUENCE [LARGE SCALE GENOMIC DNA]</scope>
    <source>
        <strain evidence="5">ATCC 38088 / NRRL 8126</strain>
    </source>
</reference>
<dbReference type="GeneID" id="11518356"/>
<dbReference type="eggNOG" id="KOG1208">
    <property type="taxonomic scope" value="Eukaryota"/>
</dbReference>
<dbReference type="KEGG" id="ttt:THITE_2145439"/>
<accession>G2R8I2</accession>
<dbReference type="InterPro" id="IPR036291">
    <property type="entry name" value="NAD(P)-bd_dom_sf"/>
</dbReference>
<dbReference type="Pfam" id="PF00106">
    <property type="entry name" value="adh_short"/>
    <property type="match status" value="1"/>
</dbReference>
<dbReference type="GO" id="GO:0016491">
    <property type="term" value="F:oxidoreductase activity"/>
    <property type="evidence" value="ECO:0007669"/>
    <property type="project" value="UniProtKB-KW"/>
</dbReference>
<evidence type="ECO:0000256" key="2">
    <source>
        <dbReference type="ARBA" id="ARBA00022857"/>
    </source>
</evidence>
<keyword evidence="3" id="KW-0560">Oxidoreductase</keyword>
<protein>
    <recommendedName>
        <fullName evidence="6">NAD(P)-binding protein</fullName>
    </recommendedName>
</protein>
<dbReference type="RefSeq" id="XP_003654576.1">
    <property type="nucleotide sequence ID" value="XM_003654528.1"/>
</dbReference>
<evidence type="ECO:0000256" key="1">
    <source>
        <dbReference type="ARBA" id="ARBA00006484"/>
    </source>
</evidence>
<dbReference type="PANTHER" id="PTHR24320">
    <property type="entry name" value="RETINOL DEHYDROGENASE"/>
    <property type="match status" value="1"/>
</dbReference>
<dbReference type="InterPro" id="IPR002347">
    <property type="entry name" value="SDR_fam"/>
</dbReference>
<name>G2R8I2_THETT</name>
<dbReference type="Gene3D" id="3.40.50.720">
    <property type="entry name" value="NAD(P)-binding Rossmann-like Domain"/>
    <property type="match status" value="1"/>
</dbReference>
<dbReference type="AlphaFoldDB" id="G2R8I2"/>
<dbReference type="HOGENOM" id="CLU_010194_44_6_1"/>
<proteinExistence type="inferred from homology"/>
<dbReference type="OrthoDB" id="191139at2759"/>